<dbReference type="AlphaFoldDB" id="A0A0D1YZC8"/>
<gene>
    <name evidence="7" type="ORF">PV11_07635</name>
</gene>
<feature type="domain" description="Zn(2)-C6 fungal-type" evidence="6">
    <location>
        <begin position="8"/>
        <end position="36"/>
    </location>
</feature>
<dbReference type="PANTHER" id="PTHR38791">
    <property type="entry name" value="ZN(II)2CYS6 TRANSCRIPTION FACTOR (EUROFUNG)-RELATED-RELATED"/>
    <property type="match status" value="1"/>
</dbReference>
<dbReference type="PROSITE" id="PS50048">
    <property type="entry name" value="ZN2_CY6_FUNGAL_2"/>
    <property type="match status" value="1"/>
</dbReference>
<organism evidence="7 8">
    <name type="scientific">Exophiala sideris</name>
    <dbReference type="NCBI Taxonomy" id="1016849"/>
    <lineage>
        <taxon>Eukaryota</taxon>
        <taxon>Fungi</taxon>
        <taxon>Dikarya</taxon>
        <taxon>Ascomycota</taxon>
        <taxon>Pezizomycotina</taxon>
        <taxon>Eurotiomycetes</taxon>
        <taxon>Chaetothyriomycetidae</taxon>
        <taxon>Chaetothyriales</taxon>
        <taxon>Herpotrichiellaceae</taxon>
        <taxon>Exophiala</taxon>
    </lineage>
</organism>
<keyword evidence="2" id="KW-0238">DNA-binding</keyword>
<dbReference type="Proteomes" id="UP000053599">
    <property type="component" value="Unassembled WGS sequence"/>
</dbReference>
<dbReference type="InterPro" id="IPR001138">
    <property type="entry name" value="Zn2Cys6_DnaBD"/>
</dbReference>
<evidence type="ECO:0000313" key="7">
    <source>
        <dbReference type="EMBL" id="KIV80113.1"/>
    </source>
</evidence>
<reference evidence="7 8" key="1">
    <citation type="submission" date="2015-01" db="EMBL/GenBank/DDBJ databases">
        <title>The Genome Sequence of Exophiala sideris CBS121828.</title>
        <authorList>
            <consortium name="The Broad Institute Genomics Platform"/>
            <person name="Cuomo C."/>
            <person name="de Hoog S."/>
            <person name="Gorbushina A."/>
            <person name="Stielow B."/>
            <person name="Teixiera M."/>
            <person name="Abouelleil A."/>
            <person name="Chapman S.B."/>
            <person name="Priest M."/>
            <person name="Young S.K."/>
            <person name="Wortman J."/>
            <person name="Nusbaum C."/>
            <person name="Birren B."/>
        </authorList>
    </citation>
    <scope>NUCLEOTIDE SEQUENCE [LARGE SCALE GENOMIC DNA]</scope>
    <source>
        <strain evidence="7 8">CBS 121828</strain>
    </source>
</reference>
<dbReference type="Pfam" id="PF00172">
    <property type="entry name" value="Zn_clus"/>
    <property type="match status" value="1"/>
</dbReference>
<proteinExistence type="predicted"/>
<dbReference type="CDD" id="cd00067">
    <property type="entry name" value="GAL4"/>
    <property type="match status" value="1"/>
</dbReference>
<dbReference type="GO" id="GO:0000981">
    <property type="term" value="F:DNA-binding transcription factor activity, RNA polymerase II-specific"/>
    <property type="evidence" value="ECO:0007669"/>
    <property type="project" value="InterPro"/>
</dbReference>
<name>A0A0D1YZC8_9EURO</name>
<feature type="compositionally biased region" description="Pro residues" evidence="5">
    <location>
        <begin position="252"/>
        <end position="261"/>
    </location>
</feature>
<dbReference type="PROSITE" id="PS00463">
    <property type="entry name" value="ZN2_CY6_FUNGAL_1"/>
    <property type="match status" value="1"/>
</dbReference>
<evidence type="ECO:0000313" key="8">
    <source>
        <dbReference type="Proteomes" id="UP000053599"/>
    </source>
</evidence>
<evidence type="ECO:0000256" key="2">
    <source>
        <dbReference type="ARBA" id="ARBA00023125"/>
    </source>
</evidence>
<evidence type="ECO:0000256" key="5">
    <source>
        <dbReference type="SAM" id="MobiDB-lite"/>
    </source>
</evidence>
<dbReference type="SMART" id="SM00066">
    <property type="entry name" value="GAL4"/>
    <property type="match status" value="1"/>
</dbReference>
<keyword evidence="4" id="KW-0539">Nucleus</keyword>
<evidence type="ECO:0000259" key="6">
    <source>
        <dbReference type="PROSITE" id="PS50048"/>
    </source>
</evidence>
<dbReference type="EMBL" id="KN846953">
    <property type="protein sequence ID" value="KIV80113.1"/>
    <property type="molecule type" value="Genomic_DNA"/>
</dbReference>
<keyword evidence="1" id="KW-0805">Transcription regulation</keyword>
<protein>
    <recommendedName>
        <fullName evidence="6">Zn(2)-C6 fungal-type domain-containing protein</fullName>
    </recommendedName>
</protein>
<sequence>MSSSYSKGCFSCRRMKIKCDQRTPGCARCERGKRTCPGYPDPWNLKFRDMNPVVVAKSQQSANLAIDAAEARSSPYLILRQPSSDWHAQALCFFFDRYILPPWDGGYGFLDFVPEMRKSRNTCGYFLKAVDAASLASFGNLSSIQSISFMADSAYGQALNLLSKALQQQQHDIENQCEVLLATLVMLQLYELIAGSDRRKQNPHIAGIEALLKIARPRLETNSTGRRVLHAIDMQRIISGPRGDPREEPAASPGPPSPNKPPSRAASCKSQLVMLLAQAAKAVRELHRCVSSVNASSHAEGPSMVDKAITAAVAVEQSLELWTGSLPPALQIRCISQPQVVDCQSASVYPKWLYAFHNLQHAGMWTAFWCTRCTLLQEIIVALRACPPSTSAISPSRQMDRLQGELRTVVNDICNSTSYMFGEIDNSGNLQGSGTNKVLGSYFMLQLLNRALTVPNIPSTQRAWMLAQLERIGRVGGIRYALTLRNSFLTIDDEVGTCI</sequence>
<evidence type="ECO:0000256" key="1">
    <source>
        <dbReference type="ARBA" id="ARBA00023015"/>
    </source>
</evidence>
<keyword evidence="3" id="KW-0804">Transcription</keyword>
<dbReference type="InterPro" id="IPR036864">
    <property type="entry name" value="Zn2-C6_fun-type_DNA-bd_sf"/>
</dbReference>
<dbReference type="Gene3D" id="4.10.240.10">
    <property type="entry name" value="Zn(2)-C6 fungal-type DNA-binding domain"/>
    <property type="match status" value="1"/>
</dbReference>
<accession>A0A0D1YZC8</accession>
<dbReference type="GO" id="GO:0008270">
    <property type="term" value="F:zinc ion binding"/>
    <property type="evidence" value="ECO:0007669"/>
    <property type="project" value="InterPro"/>
</dbReference>
<dbReference type="SUPFAM" id="SSF57701">
    <property type="entry name" value="Zn2/Cys6 DNA-binding domain"/>
    <property type="match status" value="1"/>
</dbReference>
<evidence type="ECO:0000256" key="4">
    <source>
        <dbReference type="ARBA" id="ARBA00023242"/>
    </source>
</evidence>
<dbReference type="InterPro" id="IPR053175">
    <property type="entry name" value="DHMBA_Reg_Transcription_Factor"/>
</dbReference>
<evidence type="ECO:0000256" key="3">
    <source>
        <dbReference type="ARBA" id="ARBA00023163"/>
    </source>
</evidence>
<dbReference type="OrthoDB" id="5429770at2759"/>
<feature type="region of interest" description="Disordered" evidence="5">
    <location>
        <begin position="237"/>
        <end position="265"/>
    </location>
</feature>
<dbReference type="HOGENOM" id="CLU_685375_0_0_1"/>
<dbReference type="GO" id="GO:0003677">
    <property type="term" value="F:DNA binding"/>
    <property type="evidence" value="ECO:0007669"/>
    <property type="project" value="UniProtKB-KW"/>
</dbReference>